<evidence type="ECO:0000313" key="5">
    <source>
        <dbReference type="EMBL" id="PSK43643.1"/>
    </source>
</evidence>
<dbReference type="Proteomes" id="UP000243723">
    <property type="component" value="Unassembled WGS sequence"/>
</dbReference>
<dbReference type="STRING" id="40998.A0A2P7Z618"/>
<evidence type="ECO:0000313" key="6">
    <source>
        <dbReference type="Proteomes" id="UP000243723"/>
    </source>
</evidence>
<keyword evidence="3" id="KW-0012">Acyltransferase</keyword>
<evidence type="ECO:0000256" key="2">
    <source>
        <dbReference type="ARBA" id="ARBA00022679"/>
    </source>
</evidence>
<gene>
    <name evidence="5" type="ORF">B9Z65_7157</name>
</gene>
<dbReference type="SUPFAM" id="SSF55729">
    <property type="entry name" value="Acyl-CoA N-acyltransferases (Nat)"/>
    <property type="match status" value="1"/>
</dbReference>
<dbReference type="PANTHER" id="PTHR13256:SF16">
    <property type="entry name" value="ALPHA_BETA-TUBULIN-N-ACETYLTRANSFERASE 9"/>
    <property type="match status" value="1"/>
</dbReference>
<organism evidence="5 6">
    <name type="scientific">Elsinoe australis</name>
    <dbReference type="NCBI Taxonomy" id="40998"/>
    <lineage>
        <taxon>Eukaryota</taxon>
        <taxon>Fungi</taxon>
        <taxon>Dikarya</taxon>
        <taxon>Ascomycota</taxon>
        <taxon>Pezizomycotina</taxon>
        <taxon>Dothideomycetes</taxon>
        <taxon>Dothideomycetidae</taxon>
        <taxon>Myriangiales</taxon>
        <taxon>Elsinoaceae</taxon>
        <taxon>Elsinoe</taxon>
    </lineage>
</organism>
<dbReference type="InterPro" id="IPR016181">
    <property type="entry name" value="Acyl_CoA_acyltransferase"/>
</dbReference>
<feature type="domain" description="N-acetyltransferase" evidence="4">
    <location>
        <begin position="14"/>
        <end position="204"/>
    </location>
</feature>
<dbReference type="InterPro" id="IPR039135">
    <property type="entry name" value="NAT9-like"/>
</dbReference>
<dbReference type="Gene3D" id="3.40.630.30">
    <property type="match status" value="1"/>
</dbReference>
<protein>
    <recommendedName>
        <fullName evidence="4">N-acetyltransferase domain-containing protein</fullName>
    </recommendedName>
</protein>
<dbReference type="EMBL" id="NHZQ01000305">
    <property type="protein sequence ID" value="PSK43643.1"/>
    <property type="molecule type" value="Genomic_DNA"/>
</dbReference>
<evidence type="ECO:0000256" key="3">
    <source>
        <dbReference type="ARBA" id="ARBA00023315"/>
    </source>
</evidence>
<accession>A0A2P7Z618</accession>
<dbReference type="PANTHER" id="PTHR13256">
    <property type="entry name" value="N-ACETYLTRANSFERASE 9"/>
    <property type="match status" value="1"/>
</dbReference>
<dbReference type="Pfam" id="PF13302">
    <property type="entry name" value="Acetyltransf_3"/>
    <property type="match status" value="1"/>
</dbReference>
<comment type="similarity">
    <text evidence="1">Belongs to the acetyltransferase family. GNAT subfamily.</text>
</comment>
<comment type="caution">
    <text evidence="5">The sequence shown here is derived from an EMBL/GenBank/DDBJ whole genome shotgun (WGS) entry which is preliminary data.</text>
</comment>
<keyword evidence="6" id="KW-1185">Reference proteome</keyword>
<evidence type="ECO:0000259" key="4">
    <source>
        <dbReference type="Pfam" id="PF13302"/>
    </source>
</evidence>
<sequence>MRINEHIAISTQNVLLVPYCRHHVPTYHEWMKDEALRAATASEPLTLDEEYAMQSSWRNDRDKLTFIICAPLEPPTDSTINSPPSLPQPIRPTIHDSPYHMLGDVNLFLTPDTESQMEPMLPSAPDAPFYIIGELEIMIAVPSARRRGHAKAALRSFILYIKRNLDAILAEYAGPGETVLSYLRVKIDGENRGSIALFEGLGFRRLGGVNYFGEVELRRNVEWVGDEGVEGAGGEVRYGEGVNGGVVDGVGQGAHPILGT</sequence>
<dbReference type="OrthoDB" id="5043642at2759"/>
<dbReference type="GO" id="GO:0008080">
    <property type="term" value="F:N-acetyltransferase activity"/>
    <property type="evidence" value="ECO:0007669"/>
    <property type="project" value="InterPro"/>
</dbReference>
<evidence type="ECO:0000256" key="1">
    <source>
        <dbReference type="ARBA" id="ARBA00009342"/>
    </source>
</evidence>
<dbReference type="InterPro" id="IPR000182">
    <property type="entry name" value="GNAT_dom"/>
</dbReference>
<dbReference type="AlphaFoldDB" id="A0A2P7Z618"/>
<name>A0A2P7Z618_9PEZI</name>
<keyword evidence="2" id="KW-0808">Transferase</keyword>
<proteinExistence type="inferred from homology"/>
<reference evidence="5 6" key="1">
    <citation type="submission" date="2017-05" db="EMBL/GenBank/DDBJ databases">
        <title>Draft genome sequence of Elsinoe australis.</title>
        <authorList>
            <person name="Cheng Q."/>
        </authorList>
    </citation>
    <scope>NUCLEOTIDE SEQUENCE [LARGE SCALE GENOMIC DNA]</scope>
    <source>
        <strain evidence="5 6">NL1</strain>
    </source>
</reference>